<keyword evidence="3" id="KW-1185">Reference proteome</keyword>
<evidence type="ECO:0000313" key="3">
    <source>
        <dbReference type="Proteomes" id="UP000019276"/>
    </source>
</evidence>
<evidence type="ECO:0000259" key="1">
    <source>
        <dbReference type="Pfam" id="PF13490"/>
    </source>
</evidence>
<dbReference type="STRING" id="1328313.DS2_00275"/>
<accession>W7QSW8</accession>
<dbReference type="Pfam" id="PF13490">
    <property type="entry name" value="zf-HC2"/>
    <property type="match status" value="1"/>
</dbReference>
<protein>
    <recommendedName>
        <fullName evidence="1">Putative zinc-finger domain-containing protein</fullName>
    </recommendedName>
</protein>
<dbReference type="OrthoDB" id="5793589at2"/>
<dbReference type="InterPro" id="IPR027383">
    <property type="entry name" value="Znf_put"/>
</dbReference>
<comment type="caution">
    <text evidence="2">The sequence shown here is derived from an EMBL/GenBank/DDBJ whole genome shotgun (WGS) entry which is preliminary data.</text>
</comment>
<evidence type="ECO:0000313" key="2">
    <source>
        <dbReference type="EMBL" id="EWH12112.1"/>
    </source>
</evidence>
<dbReference type="EMBL" id="ARZY01000001">
    <property type="protein sequence ID" value="EWH12112.1"/>
    <property type="molecule type" value="Genomic_DNA"/>
</dbReference>
<dbReference type="Proteomes" id="UP000019276">
    <property type="component" value="Unassembled WGS sequence"/>
</dbReference>
<name>W7QSW8_9ALTE</name>
<gene>
    <name evidence="2" type="ORF">DS2_00275</name>
</gene>
<dbReference type="AlphaFoldDB" id="W7QSW8"/>
<feature type="domain" description="Putative zinc-finger" evidence="1">
    <location>
        <begin position="3"/>
        <end position="37"/>
    </location>
</feature>
<dbReference type="eggNOG" id="COG5660">
    <property type="taxonomic scope" value="Bacteria"/>
</dbReference>
<organism evidence="2 3">
    <name type="scientific">Catenovulum agarivorans DS-2</name>
    <dbReference type="NCBI Taxonomy" id="1328313"/>
    <lineage>
        <taxon>Bacteria</taxon>
        <taxon>Pseudomonadati</taxon>
        <taxon>Pseudomonadota</taxon>
        <taxon>Gammaproteobacteria</taxon>
        <taxon>Alteromonadales</taxon>
        <taxon>Alteromonadaceae</taxon>
        <taxon>Catenovulum</taxon>
    </lineage>
</organism>
<dbReference type="Gene3D" id="1.10.10.1320">
    <property type="entry name" value="Anti-sigma factor, zinc-finger domain"/>
    <property type="match status" value="1"/>
</dbReference>
<dbReference type="RefSeq" id="WP_035012571.1">
    <property type="nucleotide sequence ID" value="NZ_ARZY01000001.1"/>
</dbReference>
<proteinExistence type="predicted"/>
<reference evidence="2 3" key="1">
    <citation type="journal article" date="2014" name="Genome Announc.">
        <title>Draft Genome Sequence of the Agar-Degrading Bacterium Catenovulum sp. Strain DS-2, Isolated from Intestines of Haliotis diversicolor.</title>
        <authorList>
            <person name="Shan D."/>
            <person name="Li X."/>
            <person name="Gu Z."/>
            <person name="Wei G."/>
            <person name="Gao Z."/>
            <person name="Shao Z."/>
        </authorList>
    </citation>
    <scope>NUCLEOTIDE SEQUENCE [LARGE SCALE GENOMIC DNA]</scope>
    <source>
        <strain evidence="2 3">DS-2</strain>
    </source>
</reference>
<dbReference type="InterPro" id="IPR041916">
    <property type="entry name" value="Anti_sigma_zinc_sf"/>
</dbReference>
<sequence length="235" mass="25952">MNCEFIHQNINDVCQGNLTSLEQQKVDAHLTNCPECQHMLEQHQAYLTKLAGLQTPELSADKKQQMLNKLNTNKAASSNNSFIKGFAAASVLFLSVFLFNQQQVNSVVETPIAQNINIEAFTTQVSLVIYVPEDMPDADLQLQIPDEVELVGYEGLAQLNWPVALKKGANVLQLPIEVPEGVDLNQTIQFIANINNNNTQKDFELEVKLVSPQLGAADSVFNLTNPTANDFNNLG</sequence>